<feature type="region of interest" description="Disordered" evidence="1">
    <location>
        <begin position="467"/>
        <end position="509"/>
    </location>
</feature>
<feature type="compositionally biased region" description="Basic and acidic residues" evidence="1">
    <location>
        <begin position="500"/>
        <end position="509"/>
    </location>
</feature>
<name>A0A6J4TLY4_9ACTN</name>
<organism evidence="4">
    <name type="scientific">uncultured Solirubrobacteraceae bacterium</name>
    <dbReference type="NCBI Taxonomy" id="1162706"/>
    <lineage>
        <taxon>Bacteria</taxon>
        <taxon>Bacillati</taxon>
        <taxon>Actinomycetota</taxon>
        <taxon>Thermoleophilia</taxon>
        <taxon>Solirubrobacterales</taxon>
        <taxon>Solirubrobacteraceae</taxon>
        <taxon>environmental samples</taxon>
    </lineage>
</organism>
<gene>
    <name evidence="4" type="ORF">AVDCRST_MAG85-3357</name>
</gene>
<accession>A0A6J4TLY4</accession>
<feature type="transmembrane region" description="Helical" evidence="2">
    <location>
        <begin position="12"/>
        <end position="32"/>
    </location>
</feature>
<dbReference type="AlphaFoldDB" id="A0A6J4TLY4"/>
<keyword evidence="2" id="KW-0812">Transmembrane</keyword>
<dbReference type="Pfam" id="PF02470">
    <property type="entry name" value="MlaD"/>
    <property type="match status" value="1"/>
</dbReference>
<dbReference type="InterPro" id="IPR052336">
    <property type="entry name" value="MlaD_Phospholipid_Transporter"/>
</dbReference>
<evidence type="ECO:0000313" key="4">
    <source>
        <dbReference type="EMBL" id="CAA9527365.1"/>
    </source>
</evidence>
<dbReference type="PANTHER" id="PTHR33371">
    <property type="entry name" value="INTERMEMBRANE PHOSPHOLIPID TRANSPORT SYSTEM BINDING PROTEIN MLAD-RELATED"/>
    <property type="match status" value="1"/>
</dbReference>
<keyword evidence="2" id="KW-1133">Transmembrane helix</keyword>
<dbReference type="InterPro" id="IPR003399">
    <property type="entry name" value="Mce/MlaD"/>
</dbReference>
<evidence type="ECO:0000259" key="3">
    <source>
        <dbReference type="Pfam" id="PF02470"/>
    </source>
</evidence>
<sequence>MRSRAGSSIVANPVLVGAVTTLIVVVAVFLAYNANQGLPFVPTTTIKFQVANGANLLPGNDVREGGSRIGVVDDMKPVRLPDGTVGAEARMKLDRIAGEIPKDSTINLRPRSVLGLKYVELTRGKAKQSFEDGDTLPAEQVEFPVELDDWFRVFDRKTRSAVRENIRGFGGALSGRGSSLNQTIAGLPRLLANLEPVARTLASDDNRLDRFFSELNDAARTIAPIADRYAHQFEAGADTFEAWSRRPNRLRQTIRDNAPTMRVGIRSFRVQRPFLRDFASFSRALRDATEVMPRTLPRISGALKTGIPVLKRAPEINQELQKTLGSLEELAGDPRTIYALRGVTRIVDIVQPLIRFVGPYLTVCNYFNYAFNNVGEHITEPDPTGYSQRTLLNQASRPRDPRASSVGSIGARQPADGEDVVSGAKQNLHSNLYSAAVTKDGKADCESGQRGYLEKLTTYNNDPNLKIVTDPHIPGASGTTFTGRPEIPAGQTFTRQPESGPRKPPELDK</sequence>
<feature type="domain" description="Mce/MlaD" evidence="3">
    <location>
        <begin position="43"/>
        <end position="124"/>
    </location>
</feature>
<protein>
    <recommendedName>
        <fullName evidence="3">Mce/MlaD domain-containing protein</fullName>
    </recommendedName>
</protein>
<evidence type="ECO:0000256" key="2">
    <source>
        <dbReference type="SAM" id="Phobius"/>
    </source>
</evidence>
<reference evidence="4" key="1">
    <citation type="submission" date="2020-02" db="EMBL/GenBank/DDBJ databases">
        <authorList>
            <person name="Meier V. D."/>
        </authorList>
    </citation>
    <scope>NUCLEOTIDE SEQUENCE</scope>
    <source>
        <strain evidence="4">AVDCRST_MAG85</strain>
    </source>
</reference>
<dbReference type="EMBL" id="CADCVT010000372">
    <property type="protein sequence ID" value="CAA9527365.1"/>
    <property type="molecule type" value="Genomic_DNA"/>
</dbReference>
<proteinExistence type="predicted"/>
<feature type="region of interest" description="Disordered" evidence="1">
    <location>
        <begin position="393"/>
        <end position="420"/>
    </location>
</feature>
<evidence type="ECO:0000256" key="1">
    <source>
        <dbReference type="SAM" id="MobiDB-lite"/>
    </source>
</evidence>
<dbReference type="PANTHER" id="PTHR33371:SF4">
    <property type="entry name" value="INTERMEMBRANE PHOSPHOLIPID TRANSPORT SYSTEM BINDING PROTEIN MLAD"/>
    <property type="match status" value="1"/>
</dbReference>
<keyword evidence="2" id="KW-0472">Membrane</keyword>